<reference evidence="1 2" key="1">
    <citation type="submission" date="2019-04" db="EMBL/GenBank/DDBJ databases">
        <title>Chromosome genome assembly for Takifugu flavidus.</title>
        <authorList>
            <person name="Xiao S."/>
        </authorList>
    </citation>
    <scope>NUCLEOTIDE SEQUENCE [LARGE SCALE GENOMIC DNA]</scope>
    <source>
        <strain evidence="1">HTHZ2018</strain>
        <tissue evidence="1">Muscle</tissue>
    </source>
</reference>
<sequence>MRARPTPFPPPTSFLISLKLNLWWNASTSWPPLSILLHPSFPVACPLPRISSPDSFRDTHMAEHLPGSRAPPPGQSGYCSLLMRFHAPVRHNDFREMLHAALTQLDGPIPKELGALYCEEASYRRLPKAGAMLTREKVRLG</sequence>
<organism evidence="1 2">
    <name type="scientific">Takifugu flavidus</name>
    <name type="common">sansaifugu</name>
    <dbReference type="NCBI Taxonomy" id="433684"/>
    <lineage>
        <taxon>Eukaryota</taxon>
        <taxon>Metazoa</taxon>
        <taxon>Chordata</taxon>
        <taxon>Craniata</taxon>
        <taxon>Vertebrata</taxon>
        <taxon>Euteleostomi</taxon>
        <taxon>Actinopterygii</taxon>
        <taxon>Neopterygii</taxon>
        <taxon>Teleostei</taxon>
        <taxon>Neoteleostei</taxon>
        <taxon>Acanthomorphata</taxon>
        <taxon>Eupercaria</taxon>
        <taxon>Tetraodontiformes</taxon>
        <taxon>Tetradontoidea</taxon>
        <taxon>Tetraodontidae</taxon>
        <taxon>Takifugu</taxon>
    </lineage>
</organism>
<keyword evidence="2" id="KW-1185">Reference proteome</keyword>
<protein>
    <submittedName>
        <fullName evidence="1">Uncharacterized protein</fullName>
    </submittedName>
</protein>
<dbReference type="AlphaFoldDB" id="A0A5C6PK79"/>
<evidence type="ECO:0000313" key="1">
    <source>
        <dbReference type="EMBL" id="TWW79148.1"/>
    </source>
</evidence>
<proteinExistence type="predicted"/>
<comment type="caution">
    <text evidence="1">The sequence shown here is derived from an EMBL/GenBank/DDBJ whole genome shotgun (WGS) entry which is preliminary data.</text>
</comment>
<accession>A0A5C6PK79</accession>
<evidence type="ECO:0000313" key="2">
    <source>
        <dbReference type="Proteomes" id="UP000324091"/>
    </source>
</evidence>
<name>A0A5C6PK79_9TELE</name>
<gene>
    <name evidence="1" type="ORF">D4764_10G0001780</name>
</gene>
<dbReference type="EMBL" id="RHFK02000002">
    <property type="protein sequence ID" value="TWW79148.1"/>
    <property type="molecule type" value="Genomic_DNA"/>
</dbReference>
<dbReference type="Proteomes" id="UP000324091">
    <property type="component" value="Chromosome 10"/>
</dbReference>